<protein>
    <submittedName>
        <fullName evidence="1">Uncharacterized protein</fullName>
    </submittedName>
</protein>
<dbReference type="AlphaFoldDB" id="A0A0E9Q699"/>
<reference evidence="1" key="2">
    <citation type="journal article" date="2015" name="Fish Shellfish Immunol.">
        <title>Early steps in the European eel (Anguilla anguilla)-Vibrio vulnificus interaction in the gills: Role of the RtxA13 toxin.</title>
        <authorList>
            <person name="Callol A."/>
            <person name="Pajuelo D."/>
            <person name="Ebbesson L."/>
            <person name="Teles M."/>
            <person name="MacKenzie S."/>
            <person name="Amaro C."/>
        </authorList>
    </citation>
    <scope>NUCLEOTIDE SEQUENCE</scope>
</reference>
<dbReference type="EMBL" id="GBXM01091833">
    <property type="protein sequence ID" value="JAH16744.1"/>
    <property type="molecule type" value="Transcribed_RNA"/>
</dbReference>
<accession>A0A0E9Q699</accession>
<dbReference type="EMBL" id="GBXM01089607">
    <property type="protein sequence ID" value="JAH18970.1"/>
    <property type="molecule type" value="Transcribed_RNA"/>
</dbReference>
<reference evidence="1" key="1">
    <citation type="submission" date="2014-11" db="EMBL/GenBank/DDBJ databases">
        <authorList>
            <person name="Amaro Gonzalez C."/>
        </authorList>
    </citation>
    <scope>NUCLEOTIDE SEQUENCE</scope>
</reference>
<dbReference type="EMBL" id="GBXM01094279">
    <property type="protein sequence ID" value="JAH14298.1"/>
    <property type="molecule type" value="Transcribed_RNA"/>
</dbReference>
<organism evidence="1">
    <name type="scientific">Anguilla anguilla</name>
    <name type="common">European freshwater eel</name>
    <name type="synonym">Muraena anguilla</name>
    <dbReference type="NCBI Taxonomy" id="7936"/>
    <lineage>
        <taxon>Eukaryota</taxon>
        <taxon>Metazoa</taxon>
        <taxon>Chordata</taxon>
        <taxon>Craniata</taxon>
        <taxon>Vertebrata</taxon>
        <taxon>Euteleostomi</taxon>
        <taxon>Actinopterygii</taxon>
        <taxon>Neopterygii</taxon>
        <taxon>Teleostei</taxon>
        <taxon>Anguilliformes</taxon>
        <taxon>Anguillidae</taxon>
        <taxon>Anguilla</taxon>
    </lineage>
</organism>
<name>A0A0E9Q699_ANGAN</name>
<sequence>MSHFKEHARLNPSIETTVQQVGHGKRPHVSLDDTTVDLQYVQCFSIYNVSANANYSFCTDCTQTRIHTYKQSTPMHMHLSFNVSFLATKYSVLILKNAKKLQNKCCFICTYALM</sequence>
<proteinExistence type="predicted"/>
<evidence type="ECO:0000313" key="1">
    <source>
        <dbReference type="EMBL" id="JAH12057.1"/>
    </source>
</evidence>
<dbReference type="EMBL" id="GBXM01096520">
    <property type="protein sequence ID" value="JAH12057.1"/>
    <property type="molecule type" value="Transcribed_RNA"/>
</dbReference>